<protein>
    <submittedName>
        <fullName evidence="6">AraC family transcriptional regulator</fullName>
    </submittedName>
</protein>
<organism evidence="6 7">
    <name type="scientific">Pelagibaculum spongiae</name>
    <dbReference type="NCBI Taxonomy" id="2080658"/>
    <lineage>
        <taxon>Bacteria</taxon>
        <taxon>Pseudomonadati</taxon>
        <taxon>Pseudomonadota</taxon>
        <taxon>Gammaproteobacteria</taxon>
        <taxon>Oceanospirillales</taxon>
        <taxon>Pelagibaculum</taxon>
    </lineage>
</organism>
<dbReference type="Proteomes" id="UP000244906">
    <property type="component" value="Unassembled WGS sequence"/>
</dbReference>
<dbReference type="PANTHER" id="PTHR11019:SF199">
    <property type="entry name" value="HTH-TYPE TRANSCRIPTIONAL REGULATOR NIMR"/>
    <property type="match status" value="1"/>
</dbReference>
<dbReference type="InterPro" id="IPR020449">
    <property type="entry name" value="Tscrpt_reg_AraC-type_HTH"/>
</dbReference>
<keyword evidence="1" id="KW-0678">Repressor</keyword>
<evidence type="ECO:0000259" key="5">
    <source>
        <dbReference type="PROSITE" id="PS01124"/>
    </source>
</evidence>
<keyword evidence="2" id="KW-0805">Transcription regulation</keyword>
<dbReference type="SMART" id="SM00342">
    <property type="entry name" value="HTH_ARAC"/>
    <property type="match status" value="1"/>
</dbReference>
<evidence type="ECO:0000256" key="4">
    <source>
        <dbReference type="ARBA" id="ARBA00023163"/>
    </source>
</evidence>
<keyword evidence="7" id="KW-1185">Reference proteome</keyword>
<evidence type="ECO:0000256" key="2">
    <source>
        <dbReference type="ARBA" id="ARBA00023015"/>
    </source>
</evidence>
<dbReference type="InterPro" id="IPR014710">
    <property type="entry name" value="RmlC-like_jellyroll"/>
</dbReference>
<evidence type="ECO:0000256" key="1">
    <source>
        <dbReference type="ARBA" id="ARBA00022491"/>
    </source>
</evidence>
<name>A0A2V1H1N7_9GAMM</name>
<dbReference type="InterPro" id="IPR018060">
    <property type="entry name" value="HTH_AraC"/>
</dbReference>
<dbReference type="InterPro" id="IPR011051">
    <property type="entry name" value="RmlC_Cupin_sf"/>
</dbReference>
<accession>A0A2V1H1N7</accession>
<evidence type="ECO:0000256" key="3">
    <source>
        <dbReference type="ARBA" id="ARBA00023125"/>
    </source>
</evidence>
<dbReference type="InterPro" id="IPR018062">
    <property type="entry name" value="HTH_AraC-typ_CS"/>
</dbReference>
<proteinExistence type="predicted"/>
<keyword evidence="3" id="KW-0238">DNA-binding</keyword>
<dbReference type="SUPFAM" id="SSF46689">
    <property type="entry name" value="Homeodomain-like"/>
    <property type="match status" value="1"/>
</dbReference>
<dbReference type="Gene3D" id="2.60.120.10">
    <property type="entry name" value="Jelly Rolls"/>
    <property type="match status" value="1"/>
</dbReference>
<dbReference type="InterPro" id="IPR009057">
    <property type="entry name" value="Homeodomain-like_sf"/>
</dbReference>
<dbReference type="GO" id="GO:0043565">
    <property type="term" value="F:sequence-specific DNA binding"/>
    <property type="evidence" value="ECO:0007669"/>
    <property type="project" value="InterPro"/>
</dbReference>
<evidence type="ECO:0000313" key="7">
    <source>
        <dbReference type="Proteomes" id="UP000244906"/>
    </source>
</evidence>
<comment type="caution">
    <text evidence="6">The sequence shown here is derived from an EMBL/GenBank/DDBJ whole genome shotgun (WGS) entry which is preliminary data.</text>
</comment>
<dbReference type="Gene3D" id="1.10.10.60">
    <property type="entry name" value="Homeodomain-like"/>
    <property type="match status" value="2"/>
</dbReference>
<sequence>MHSHRWGQLLSITEGLIHVEVKGVGHWVVPPHRAVWIPAFIEHDSKAVNSISMQNIYIEPSLHPHLPDQCQVIAITPLLRELISAVVQLDTLYDEQGSDGRLVQVMLDQLQSIPQQPLHLPLPSHKALLKMANALIKCPQDNKSLEEWAAKLAFSERTLARYFKKETGMTFGQWRQQARLLAAISFIAAGKSISCIAQDLGYNNQSAFIAMFKKALGKTPAKYFDVE</sequence>
<dbReference type="PRINTS" id="PR00032">
    <property type="entry name" value="HTHARAC"/>
</dbReference>
<dbReference type="PROSITE" id="PS01124">
    <property type="entry name" value="HTH_ARAC_FAMILY_2"/>
    <property type="match status" value="1"/>
</dbReference>
<dbReference type="AlphaFoldDB" id="A0A2V1H1N7"/>
<dbReference type="Pfam" id="PF12833">
    <property type="entry name" value="HTH_18"/>
    <property type="match status" value="1"/>
</dbReference>
<dbReference type="PROSITE" id="PS00041">
    <property type="entry name" value="HTH_ARAC_FAMILY_1"/>
    <property type="match status" value="1"/>
</dbReference>
<evidence type="ECO:0000313" key="6">
    <source>
        <dbReference type="EMBL" id="PVZ72609.1"/>
    </source>
</evidence>
<dbReference type="GO" id="GO:0003700">
    <property type="term" value="F:DNA-binding transcription factor activity"/>
    <property type="evidence" value="ECO:0007669"/>
    <property type="project" value="InterPro"/>
</dbReference>
<dbReference type="CDD" id="cd06124">
    <property type="entry name" value="cupin_NimR-like_N"/>
    <property type="match status" value="1"/>
</dbReference>
<dbReference type="OrthoDB" id="5949386at2"/>
<dbReference type="FunFam" id="1.10.10.60:FF:000132">
    <property type="entry name" value="AraC family transcriptional regulator"/>
    <property type="match status" value="1"/>
</dbReference>
<dbReference type="PANTHER" id="PTHR11019">
    <property type="entry name" value="HTH-TYPE TRANSCRIPTIONAL REGULATOR NIMR"/>
    <property type="match status" value="1"/>
</dbReference>
<dbReference type="SUPFAM" id="SSF51182">
    <property type="entry name" value="RmlC-like cupins"/>
    <property type="match status" value="1"/>
</dbReference>
<dbReference type="EMBL" id="QDDL01000001">
    <property type="protein sequence ID" value="PVZ72609.1"/>
    <property type="molecule type" value="Genomic_DNA"/>
</dbReference>
<keyword evidence="4" id="KW-0804">Transcription</keyword>
<reference evidence="6 7" key="1">
    <citation type="submission" date="2018-04" db="EMBL/GenBank/DDBJ databases">
        <title>Thalassorhabdus spongiae gen. nov., sp. nov., isolated from a marine sponge in South-West Iceland.</title>
        <authorList>
            <person name="Knobloch S."/>
            <person name="Daussin A."/>
            <person name="Johannsson R."/>
            <person name="Marteinsson V.T."/>
        </authorList>
    </citation>
    <scope>NUCLEOTIDE SEQUENCE [LARGE SCALE GENOMIC DNA]</scope>
    <source>
        <strain evidence="6 7">Hp12</strain>
    </source>
</reference>
<feature type="domain" description="HTH araC/xylS-type" evidence="5">
    <location>
        <begin position="129"/>
        <end position="226"/>
    </location>
</feature>
<gene>
    <name evidence="6" type="ORF">DC094_03765</name>
</gene>